<accession>A0A9Q3B843</accession>
<dbReference type="OrthoDB" id="406096at2759"/>
<evidence type="ECO:0000313" key="3">
    <source>
        <dbReference type="Proteomes" id="UP000765509"/>
    </source>
</evidence>
<reference evidence="2" key="1">
    <citation type="submission" date="2021-03" db="EMBL/GenBank/DDBJ databases">
        <title>Draft genome sequence of rust myrtle Austropuccinia psidii MF-1, a brazilian biotype.</title>
        <authorList>
            <person name="Quecine M.C."/>
            <person name="Pachon D.M.R."/>
            <person name="Bonatelli M.L."/>
            <person name="Correr F.H."/>
            <person name="Franceschini L.M."/>
            <person name="Leite T.F."/>
            <person name="Margarido G.R.A."/>
            <person name="Almeida C.A."/>
            <person name="Ferrarezi J.A."/>
            <person name="Labate C.A."/>
        </authorList>
    </citation>
    <scope>NUCLEOTIDE SEQUENCE</scope>
    <source>
        <strain evidence="2">MF-1</strain>
    </source>
</reference>
<proteinExistence type="predicted"/>
<name>A0A9Q3B843_9BASI</name>
<protein>
    <submittedName>
        <fullName evidence="2">Uncharacterized protein</fullName>
    </submittedName>
</protein>
<sequence>MPRNKPKGRTELFISRRSVFGQNSEWQDTEAVDTHTTIHLPIQQRPQTRGLNRNVSSTSAPPTPQRPVSVEHETHEVQPVFQLGGTRGNLTEDMSQRDVF</sequence>
<keyword evidence="3" id="KW-1185">Reference proteome</keyword>
<organism evidence="2 3">
    <name type="scientific">Austropuccinia psidii MF-1</name>
    <dbReference type="NCBI Taxonomy" id="1389203"/>
    <lineage>
        <taxon>Eukaryota</taxon>
        <taxon>Fungi</taxon>
        <taxon>Dikarya</taxon>
        <taxon>Basidiomycota</taxon>
        <taxon>Pucciniomycotina</taxon>
        <taxon>Pucciniomycetes</taxon>
        <taxon>Pucciniales</taxon>
        <taxon>Sphaerophragmiaceae</taxon>
        <taxon>Austropuccinia</taxon>
    </lineage>
</organism>
<dbReference type="AlphaFoldDB" id="A0A9Q3B843"/>
<evidence type="ECO:0000256" key="1">
    <source>
        <dbReference type="SAM" id="MobiDB-lite"/>
    </source>
</evidence>
<dbReference type="Proteomes" id="UP000765509">
    <property type="component" value="Unassembled WGS sequence"/>
</dbReference>
<comment type="caution">
    <text evidence="2">The sequence shown here is derived from an EMBL/GenBank/DDBJ whole genome shotgun (WGS) entry which is preliminary data.</text>
</comment>
<dbReference type="EMBL" id="AVOT02000020">
    <property type="protein sequence ID" value="MBW0460474.1"/>
    <property type="molecule type" value="Genomic_DNA"/>
</dbReference>
<feature type="compositionally biased region" description="Polar residues" evidence="1">
    <location>
        <begin position="44"/>
        <end position="60"/>
    </location>
</feature>
<evidence type="ECO:0000313" key="2">
    <source>
        <dbReference type="EMBL" id="MBW0460474.1"/>
    </source>
</evidence>
<gene>
    <name evidence="2" type="ORF">O181_000189</name>
</gene>
<feature type="region of interest" description="Disordered" evidence="1">
    <location>
        <begin position="41"/>
        <end position="100"/>
    </location>
</feature>